<accession>A0A4Z2HNA1</accession>
<organism evidence="2 3">
    <name type="scientific">Liparis tanakae</name>
    <name type="common">Tanaka's snailfish</name>
    <dbReference type="NCBI Taxonomy" id="230148"/>
    <lineage>
        <taxon>Eukaryota</taxon>
        <taxon>Metazoa</taxon>
        <taxon>Chordata</taxon>
        <taxon>Craniata</taxon>
        <taxon>Vertebrata</taxon>
        <taxon>Euteleostomi</taxon>
        <taxon>Actinopterygii</taxon>
        <taxon>Neopterygii</taxon>
        <taxon>Teleostei</taxon>
        <taxon>Neoteleostei</taxon>
        <taxon>Acanthomorphata</taxon>
        <taxon>Eupercaria</taxon>
        <taxon>Perciformes</taxon>
        <taxon>Cottioidei</taxon>
        <taxon>Cottales</taxon>
        <taxon>Liparidae</taxon>
        <taxon>Liparis</taxon>
    </lineage>
</organism>
<evidence type="ECO:0000313" key="3">
    <source>
        <dbReference type="Proteomes" id="UP000314294"/>
    </source>
</evidence>
<keyword evidence="3" id="KW-1185">Reference proteome</keyword>
<feature type="region of interest" description="Disordered" evidence="1">
    <location>
        <begin position="1"/>
        <end position="20"/>
    </location>
</feature>
<dbReference type="Proteomes" id="UP000314294">
    <property type="component" value="Unassembled WGS sequence"/>
</dbReference>
<name>A0A4Z2HNA1_9TELE</name>
<comment type="caution">
    <text evidence="2">The sequence shown here is derived from an EMBL/GenBank/DDBJ whole genome shotgun (WGS) entry which is preliminary data.</text>
</comment>
<protein>
    <submittedName>
        <fullName evidence="2">Uncharacterized protein</fullName>
    </submittedName>
</protein>
<proteinExistence type="predicted"/>
<reference evidence="2 3" key="1">
    <citation type="submission" date="2019-03" db="EMBL/GenBank/DDBJ databases">
        <title>First draft genome of Liparis tanakae, snailfish: a comprehensive survey of snailfish specific genes.</title>
        <authorList>
            <person name="Kim W."/>
            <person name="Song I."/>
            <person name="Jeong J.-H."/>
            <person name="Kim D."/>
            <person name="Kim S."/>
            <person name="Ryu S."/>
            <person name="Song J.Y."/>
            <person name="Lee S.K."/>
        </authorList>
    </citation>
    <scope>NUCLEOTIDE SEQUENCE [LARGE SCALE GENOMIC DNA]</scope>
    <source>
        <tissue evidence="2">Muscle</tissue>
    </source>
</reference>
<evidence type="ECO:0000256" key="1">
    <source>
        <dbReference type="SAM" id="MobiDB-lite"/>
    </source>
</evidence>
<dbReference type="EMBL" id="SRLO01000222">
    <property type="protein sequence ID" value="TNN66272.1"/>
    <property type="molecule type" value="Genomic_DNA"/>
</dbReference>
<sequence>MRLQFAEPRNVIQRNNGRRHREWRGAVKKRLGLSPRGSGSQSAGLWVSVRGALGSLTSGKQSLANT</sequence>
<dbReference type="AlphaFoldDB" id="A0A4Z2HNA1"/>
<evidence type="ECO:0000313" key="2">
    <source>
        <dbReference type="EMBL" id="TNN66272.1"/>
    </source>
</evidence>
<gene>
    <name evidence="2" type="ORF">EYF80_023506</name>
</gene>